<dbReference type="KEGG" id="sxi:SXIM_16960"/>
<protein>
    <submittedName>
        <fullName evidence="3">Lipoprotein</fullName>
    </submittedName>
</protein>
<feature type="compositionally biased region" description="Acidic residues" evidence="1">
    <location>
        <begin position="41"/>
        <end position="58"/>
    </location>
</feature>
<gene>
    <name evidence="3" type="ORF">SXIM_16960</name>
</gene>
<dbReference type="EMBL" id="CP009922">
    <property type="protein sequence ID" value="AKG43080.1"/>
    <property type="molecule type" value="Genomic_DNA"/>
</dbReference>
<dbReference type="STRING" id="408015.SXIM_16960"/>
<dbReference type="Proteomes" id="UP000034034">
    <property type="component" value="Chromosome"/>
</dbReference>
<evidence type="ECO:0000313" key="3">
    <source>
        <dbReference type="EMBL" id="AKG43080.1"/>
    </source>
</evidence>
<feature type="chain" id="PRO_5038741226" evidence="2">
    <location>
        <begin position="24"/>
        <end position="222"/>
    </location>
</feature>
<feature type="region of interest" description="Disordered" evidence="1">
    <location>
        <begin position="23"/>
        <end position="73"/>
    </location>
</feature>
<sequence length="222" mass="24356">MTRRRTRTALIAASAATALLLTACGGSDNGDASNDIPGVDETTEEPGGPEDEPEDPPADEGREGRPDIDLGGNYENVYADEFTGDPAIDEILLDNQGFQDAVAEAIVSYDNERPSLRYYVADQALYSTLDLLENVYQTGNSSAGVATYFNRNVTLREEGIATISFCRDFSDIYTIDFETGETVEEAEPGSPASRYVARMQQNDEGVWQTVEYELFREDAECQ</sequence>
<keyword evidence="3" id="KW-0449">Lipoprotein</keyword>
<evidence type="ECO:0000256" key="2">
    <source>
        <dbReference type="SAM" id="SignalP"/>
    </source>
</evidence>
<evidence type="ECO:0000256" key="1">
    <source>
        <dbReference type="SAM" id="MobiDB-lite"/>
    </source>
</evidence>
<keyword evidence="2" id="KW-0732">Signal</keyword>
<dbReference type="AlphaFoldDB" id="A0A0F7FSF0"/>
<proteinExistence type="predicted"/>
<reference evidence="3" key="1">
    <citation type="submission" date="2019-08" db="EMBL/GenBank/DDBJ databases">
        <title>Complete genome sequence of a mangrove-derived Streptomyces xiamenensis.</title>
        <authorList>
            <person name="Xu J."/>
        </authorList>
    </citation>
    <scope>NUCLEOTIDE SEQUENCE</scope>
    <source>
        <strain evidence="3">318</strain>
    </source>
</reference>
<dbReference type="PROSITE" id="PS51257">
    <property type="entry name" value="PROKAR_LIPOPROTEIN"/>
    <property type="match status" value="1"/>
</dbReference>
<accession>A0A0F7FSF0</accession>
<keyword evidence="4" id="KW-1185">Reference proteome</keyword>
<dbReference type="RefSeq" id="WP_030725261.1">
    <property type="nucleotide sequence ID" value="NZ_CP009922.3"/>
</dbReference>
<evidence type="ECO:0000313" key="4">
    <source>
        <dbReference type="Proteomes" id="UP000034034"/>
    </source>
</evidence>
<dbReference type="PATRIC" id="fig|408015.6.peg.1730"/>
<feature type="signal peptide" evidence="2">
    <location>
        <begin position="1"/>
        <end position="23"/>
    </location>
</feature>
<organism evidence="3 4">
    <name type="scientific">Streptomyces xiamenensis</name>
    <dbReference type="NCBI Taxonomy" id="408015"/>
    <lineage>
        <taxon>Bacteria</taxon>
        <taxon>Bacillati</taxon>
        <taxon>Actinomycetota</taxon>
        <taxon>Actinomycetes</taxon>
        <taxon>Kitasatosporales</taxon>
        <taxon>Streptomycetaceae</taxon>
        <taxon>Streptomyces</taxon>
    </lineage>
</organism>
<feature type="compositionally biased region" description="Basic and acidic residues" evidence="1">
    <location>
        <begin position="59"/>
        <end position="68"/>
    </location>
</feature>
<dbReference type="HOGENOM" id="CLU_108051_1_0_11"/>
<name>A0A0F7FSF0_9ACTN</name>